<dbReference type="AlphaFoldDB" id="A0AAE1D9C5"/>
<feature type="region of interest" description="Disordered" evidence="1">
    <location>
        <begin position="130"/>
        <end position="153"/>
    </location>
</feature>
<gene>
    <name evidence="2" type="ORF">RRG08_022603</name>
</gene>
<evidence type="ECO:0000256" key="1">
    <source>
        <dbReference type="SAM" id="MobiDB-lite"/>
    </source>
</evidence>
<sequence length="153" mass="16609">MGHGARARNCHPKCLNCVANILDGLLHLLVLHKTTKLKCDVRRQILQAKTPDVKPRLLLLKSLRIASSLLCSHRDRVKSPALVDTGAVCGAGLVKQWTAHGSKTTVPLGATRCWTSTRFMECGGVHHSAPLVARSTPSSKDRVEQPPPVCHTT</sequence>
<name>A0AAE1D9C5_9GAST</name>
<proteinExistence type="predicted"/>
<dbReference type="EMBL" id="JAWDGP010004927">
    <property type="protein sequence ID" value="KAK3761203.1"/>
    <property type="molecule type" value="Genomic_DNA"/>
</dbReference>
<evidence type="ECO:0000313" key="3">
    <source>
        <dbReference type="Proteomes" id="UP001283361"/>
    </source>
</evidence>
<reference evidence="2" key="1">
    <citation type="journal article" date="2023" name="G3 (Bethesda)">
        <title>A reference genome for the long-term kleptoplast-retaining sea slug Elysia crispata morphotype clarki.</title>
        <authorList>
            <person name="Eastman K.E."/>
            <person name="Pendleton A.L."/>
            <person name="Shaikh M.A."/>
            <person name="Suttiyut T."/>
            <person name="Ogas R."/>
            <person name="Tomko P."/>
            <person name="Gavelis G."/>
            <person name="Widhalm J.R."/>
            <person name="Wisecaver J.H."/>
        </authorList>
    </citation>
    <scope>NUCLEOTIDE SEQUENCE</scope>
    <source>
        <strain evidence="2">ECLA1</strain>
    </source>
</reference>
<comment type="caution">
    <text evidence="2">The sequence shown here is derived from an EMBL/GenBank/DDBJ whole genome shotgun (WGS) entry which is preliminary data.</text>
</comment>
<protein>
    <submittedName>
        <fullName evidence="2">Uncharacterized protein</fullName>
    </submittedName>
</protein>
<organism evidence="2 3">
    <name type="scientific">Elysia crispata</name>
    <name type="common">lettuce slug</name>
    <dbReference type="NCBI Taxonomy" id="231223"/>
    <lineage>
        <taxon>Eukaryota</taxon>
        <taxon>Metazoa</taxon>
        <taxon>Spiralia</taxon>
        <taxon>Lophotrochozoa</taxon>
        <taxon>Mollusca</taxon>
        <taxon>Gastropoda</taxon>
        <taxon>Heterobranchia</taxon>
        <taxon>Euthyneura</taxon>
        <taxon>Panpulmonata</taxon>
        <taxon>Sacoglossa</taxon>
        <taxon>Placobranchoidea</taxon>
        <taxon>Plakobranchidae</taxon>
        <taxon>Elysia</taxon>
    </lineage>
</organism>
<evidence type="ECO:0000313" key="2">
    <source>
        <dbReference type="EMBL" id="KAK3761203.1"/>
    </source>
</evidence>
<dbReference type="Proteomes" id="UP001283361">
    <property type="component" value="Unassembled WGS sequence"/>
</dbReference>
<keyword evidence="3" id="KW-1185">Reference proteome</keyword>
<accession>A0AAE1D9C5</accession>